<dbReference type="EMBL" id="JAENRR010000040">
    <property type="protein sequence ID" value="MBK3518724.1"/>
    <property type="molecule type" value="Genomic_DNA"/>
</dbReference>
<dbReference type="Pfam" id="PF13614">
    <property type="entry name" value="AAA_31"/>
    <property type="match status" value="1"/>
</dbReference>
<protein>
    <submittedName>
        <fullName evidence="2">ParA family protein</fullName>
    </submittedName>
</protein>
<keyword evidence="3" id="KW-1185">Reference proteome</keyword>
<proteinExistence type="predicted"/>
<reference evidence="2 3" key="1">
    <citation type="submission" date="2021-01" db="EMBL/GenBank/DDBJ databases">
        <title>Carboxyliciviraga sp.nov., isolated from coastal sediments.</title>
        <authorList>
            <person name="Lu D."/>
            <person name="Zhang T."/>
        </authorList>
    </citation>
    <scope>NUCLEOTIDE SEQUENCE [LARGE SCALE GENOMIC DNA]</scope>
    <source>
        <strain evidence="2 3">N1Y132</strain>
    </source>
</reference>
<dbReference type="Gene3D" id="3.40.50.300">
    <property type="entry name" value="P-loop containing nucleotide triphosphate hydrolases"/>
    <property type="match status" value="1"/>
</dbReference>
<dbReference type="PIRSF" id="PIRSF009320">
    <property type="entry name" value="Nuc_binding_HP_1000"/>
    <property type="match status" value="1"/>
</dbReference>
<dbReference type="InterPro" id="IPR050678">
    <property type="entry name" value="DNA_Partitioning_ATPase"/>
</dbReference>
<evidence type="ECO:0000259" key="1">
    <source>
        <dbReference type="Pfam" id="PF13614"/>
    </source>
</evidence>
<dbReference type="InterPro" id="IPR027417">
    <property type="entry name" value="P-loop_NTPase"/>
</dbReference>
<evidence type="ECO:0000313" key="2">
    <source>
        <dbReference type="EMBL" id="MBK3518724.1"/>
    </source>
</evidence>
<dbReference type="RefSeq" id="WP_200465950.1">
    <property type="nucleotide sequence ID" value="NZ_JAENRR010000040.1"/>
</dbReference>
<evidence type="ECO:0000313" key="3">
    <source>
        <dbReference type="Proteomes" id="UP000605676"/>
    </source>
</evidence>
<comment type="caution">
    <text evidence="2">The sequence shown here is derived from an EMBL/GenBank/DDBJ whole genome shotgun (WGS) entry which is preliminary data.</text>
</comment>
<feature type="domain" description="AAA" evidence="1">
    <location>
        <begin position="4"/>
        <end position="173"/>
    </location>
</feature>
<name>A0ABS1HM16_9BACT</name>
<dbReference type="Proteomes" id="UP000605676">
    <property type="component" value="Unassembled WGS sequence"/>
</dbReference>
<dbReference type="SUPFAM" id="SSF52540">
    <property type="entry name" value="P-loop containing nucleoside triphosphate hydrolases"/>
    <property type="match status" value="1"/>
</dbReference>
<dbReference type="CDD" id="cd02042">
    <property type="entry name" value="ParAB_family"/>
    <property type="match status" value="1"/>
</dbReference>
<accession>A0ABS1HM16</accession>
<dbReference type="PANTHER" id="PTHR13696:SF99">
    <property type="entry name" value="COBYRINIC ACID AC-DIAMIDE SYNTHASE"/>
    <property type="match status" value="1"/>
</dbReference>
<gene>
    <name evidence="2" type="ORF">JIV24_15360</name>
</gene>
<organism evidence="2 3">
    <name type="scientific">Carboxylicivirga marina</name>
    <dbReference type="NCBI Taxonomy" id="2800988"/>
    <lineage>
        <taxon>Bacteria</taxon>
        <taxon>Pseudomonadati</taxon>
        <taxon>Bacteroidota</taxon>
        <taxon>Bacteroidia</taxon>
        <taxon>Marinilabiliales</taxon>
        <taxon>Marinilabiliaceae</taxon>
        <taxon>Carboxylicivirga</taxon>
    </lineage>
</organism>
<dbReference type="InterPro" id="IPR025669">
    <property type="entry name" value="AAA_dom"/>
</dbReference>
<dbReference type="PANTHER" id="PTHR13696">
    <property type="entry name" value="P-LOOP CONTAINING NUCLEOSIDE TRIPHOSPHATE HYDROLASE"/>
    <property type="match status" value="1"/>
</dbReference>
<sequence>MGKAKIISFINQKGGVTKTTSCISVASAMARKGLKVLVCDLDQQCNASASLGVLEAEINAYSVLKGQCDLDIINVTDNLYLLPASNDLAAFDLEMSSEPGTEFLLKEALQPLKQVDVILIDCSPSLGLLTLNALTASDSYICPVLPNHLSVAGMSKLVEIADKVQRRLNPRLSLLGVLLSQFNSRKILHQDTASVIKAHFGDKLFRTVIRENISLAEAPSSGKSIFDYAPQSNGAIDYMNLTNEILEKLLQ</sequence>